<dbReference type="InterPro" id="IPR011990">
    <property type="entry name" value="TPR-like_helical_dom_sf"/>
</dbReference>
<evidence type="ECO:0000259" key="8">
    <source>
        <dbReference type="Pfam" id="PF14322"/>
    </source>
</evidence>
<dbReference type="Pfam" id="PF14322">
    <property type="entry name" value="SusD-like_3"/>
    <property type="match status" value="1"/>
</dbReference>
<evidence type="ECO:0000313" key="10">
    <source>
        <dbReference type="Proteomes" id="UP000319374"/>
    </source>
</evidence>
<sequence length="559" mass="62454">MKKTIKFAAALLIGTSLLSTGCLEETFPQQGTVTVDQAGDAPNAFNNFVTACTSTLAGEFLYAGNANMNAYDFGYPSFLLQRDVMGQDIALEDTGYEQFTTWYTCGVGLGPDYAICQVPWTIYYGWIKNCNVVISLAGEKPDEEHIVGAGIAHAMRAFYYMDLARMYAPQTYKGHEDAPTVPIVTEKTTNAEATNNPRATNKEIWEELILKDLDKAESYLADYKRTDQTTPDLSVVYGLKARAYLTMEKWPEAEEYAKKAQEGYTMMTEAEYLDHDKGFNTPNNSWMFMTKYDAEDPNITLNDGDSSWGSQMMIEITTSNGYAHGAGTVKRIDAHLLETIPQTDWRRKCFIDPELDELVAEAQTVEELNKIVADYLSDVSSYPETITSTAQASASGAFGGLSLKFRLGGGDAGHSNAQFVGFVVAVPLMRVEEMKLIEAEAAGMQDEGRGKTLLEAFAKTRDPQYTYNDLQSFRDNVWWQRRVELWGEGFATFDIKRFEKGITRSYAGTNHPKGYRWNTDGVPDWMNLCIVGTEVNFNQACTNNPTPIQPTEDSPEKVW</sequence>
<feature type="chain" id="PRO_5021348065" description="RagB/SusD family nutrient uptake outer membrane protein" evidence="6">
    <location>
        <begin position="22"/>
        <end position="559"/>
    </location>
</feature>
<dbReference type="Gene3D" id="1.25.40.390">
    <property type="match status" value="1"/>
</dbReference>
<comment type="similarity">
    <text evidence="2">Belongs to the SusD family.</text>
</comment>
<dbReference type="InterPro" id="IPR012944">
    <property type="entry name" value="SusD_RagB_dom"/>
</dbReference>
<proteinExistence type="inferred from homology"/>
<evidence type="ECO:0000256" key="6">
    <source>
        <dbReference type="SAM" id="SignalP"/>
    </source>
</evidence>
<dbReference type="EMBL" id="AP019736">
    <property type="protein sequence ID" value="BBL05979.1"/>
    <property type="molecule type" value="Genomic_DNA"/>
</dbReference>
<evidence type="ECO:0000259" key="7">
    <source>
        <dbReference type="Pfam" id="PF07980"/>
    </source>
</evidence>
<accession>A0A4Y1X0C6</accession>
<feature type="signal peptide" evidence="6">
    <location>
        <begin position="1"/>
        <end position="21"/>
    </location>
</feature>
<dbReference type="SUPFAM" id="SSF48452">
    <property type="entry name" value="TPR-like"/>
    <property type="match status" value="1"/>
</dbReference>
<comment type="subcellular location">
    <subcellularLocation>
        <location evidence="1">Cell outer membrane</location>
    </subcellularLocation>
</comment>
<dbReference type="Proteomes" id="UP000319374">
    <property type="component" value="Chromosome"/>
</dbReference>
<dbReference type="GO" id="GO:0009279">
    <property type="term" value="C:cell outer membrane"/>
    <property type="evidence" value="ECO:0007669"/>
    <property type="project" value="UniProtKB-SubCell"/>
</dbReference>
<dbReference type="InterPro" id="IPR033985">
    <property type="entry name" value="SusD-like_N"/>
</dbReference>
<name>A0A4Y1X0C6_9BACT</name>
<feature type="domain" description="RagB/SusD" evidence="7">
    <location>
        <begin position="385"/>
        <end position="524"/>
    </location>
</feature>
<evidence type="ECO:0000256" key="2">
    <source>
        <dbReference type="ARBA" id="ARBA00006275"/>
    </source>
</evidence>
<evidence type="ECO:0000313" key="9">
    <source>
        <dbReference type="EMBL" id="BBL05979.1"/>
    </source>
</evidence>
<reference evidence="10" key="1">
    <citation type="submission" date="2019-06" db="EMBL/GenBank/DDBJ databases">
        <title>Alistipes onderdonkii subsp. vulgaris subsp. nov., Alistipes dispar sp. nov. and Alistipes communis sp. nov., isolated from human faeces, and creation of Alistipes onderdonkii subsp. onderdonkii subsp. nov.</title>
        <authorList>
            <person name="Sakamoto M."/>
            <person name="Ikeyama N."/>
            <person name="Ogata Y."/>
            <person name="Suda W."/>
            <person name="Iino T."/>
            <person name="Hattori M."/>
            <person name="Ohkuma M."/>
        </authorList>
    </citation>
    <scope>NUCLEOTIDE SEQUENCE [LARGE SCALE GENOMIC DNA]</scope>
    <source>
        <strain evidence="10">5CPEGH6</strain>
    </source>
</reference>
<gene>
    <name evidence="9" type="ORF">A5CPEGH6_06170</name>
</gene>
<feature type="domain" description="SusD-like N-terminal" evidence="8">
    <location>
        <begin position="118"/>
        <end position="245"/>
    </location>
</feature>
<dbReference type="GeneID" id="98672592"/>
<dbReference type="AlphaFoldDB" id="A0A4Y1X0C6"/>
<keyword evidence="10" id="KW-1185">Reference proteome</keyword>
<keyword evidence="3 6" id="KW-0732">Signal</keyword>
<dbReference type="PROSITE" id="PS51257">
    <property type="entry name" value="PROKAR_LIPOPROTEIN"/>
    <property type="match status" value="1"/>
</dbReference>
<keyword evidence="5" id="KW-0998">Cell outer membrane</keyword>
<evidence type="ECO:0000256" key="4">
    <source>
        <dbReference type="ARBA" id="ARBA00023136"/>
    </source>
</evidence>
<dbReference type="RefSeq" id="WP_141427838.1">
    <property type="nucleotide sequence ID" value="NZ_AP019736.1"/>
</dbReference>
<evidence type="ECO:0000256" key="5">
    <source>
        <dbReference type="ARBA" id="ARBA00023237"/>
    </source>
</evidence>
<dbReference type="Pfam" id="PF07980">
    <property type="entry name" value="SusD_RagB"/>
    <property type="match status" value="1"/>
</dbReference>
<organism evidence="9 10">
    <name type="scientific">Alistipes dispar</name>
    <dbReference type="NCBI Taxonomy" id="2585119"/>
    <lineage>
        <taxon>Bacteria</taxon>
        <taxon>Pseudomonadati</taxon>
        <taxon>Bacteroidota</taxon>
        <taxon>Bacteroidia</taxon>
        <taxon>Bacteroidales</taxon>
        <taxon>Rikenellaceae</taxon>
        <taxon>Alistipes</taxon>
    </lineage>
</organism>
<protein>
    <recommendedName>
        <fullName evidence="11">RagB/SusD family nutrient uptake outer membrane protein</fullName>
    </recommendedName>
</protein>
<evidence type="ECO:0000256" key="1">
    <source>
        <dbReference type="ARBA" id="ARBA00004442"/>
    </source>
</evidence>
<evidence type="ECO:0008006" key="11">
    <source>
        <dbReference type="Google" id="ProtNLM"/>
    </source>
</evidence>
<dbReference type="OrthoDB" id="1100079at2"/>
<keyword evidence="4" id="KW-0472">Membrane</keyword>
<dbReference type="KEGG" id="ada:A5CPEGH6_06170"/>
<evidence type="ECO:0000256" key="3">
    <source>
        <dbReference type="ARBA" id="ARBA00022729"/>
    </source>
</evidence>